<reference evidence="5" key="1">
    <citation type="submission" date="2019-08" db="EMBL/GenBank/DDBJ databases">
        <authorList>
            <person name="Kucharzyk K."/>
            <person name="Murdoch R.W."/>
            <person name="Higgins S."/>
            <person name="Loffler F."/>
        </authorList>
    </citation>
    <scope>NUCLEOTIDE SEQUENCE</scope>
</reference>
<evidence type="ECO:0000256" key="4">
    <source>
        <dbReference type="ARBA" id="ARBA00023136"/>
    </source>
</evidence>
<dbReference type="SUPFAM" id="SSF161098">
    <property type="entry name" value="MetI-like"/>
    <property type="match status" value="1"/>
</dbReference>
<evidence type="ECO:0000256" key="3">
    <source>
        <dbReference type="ARBA" id="ARBA00022989"/>
    </source>
</evidence>
<dbReference type="GO" id="GO:0016020">
    <property type="term" value="C:membrane"/>
    <property type="evidence" value="ECO:0007669"/>
    <property type="project" value="UniProtKB-SubCell"/>
</dbReference>
<evidence type="ECO:0000256" key="1">
    <source>
        <dbReference type="ARBA" id="ARBA00004141"/>
    </source>
</evidence>
<sequence length="98" mass="10851">MMITVFSFAFVWQWTDTYYASLFLGQKIPVLSISLQNLVSKLWATYSSMGGEMSVITPGFKSVANNTGSILVLLPLVAVYLACQRYFIQGIERTGLVG</sequence>
<dbReference type="AlphaFoldDB" id="A0A645GPF6"/>
<dbReference type="InterPro" id="IPR035906">
    <property type="entry name" value="MetI-like_sf"/>
</dbReference>
<proteinExistence type="predicted"/>
<evidence type="ECO:0000256" key="2">
    <source>
        <dbReference type="ARBA" id="ARBA00022692"/>
    </source>
</evidence>
<organism evidence="5">
    <name type="scientific">bioreactor metagenome</name>
    <dbReference type="NCBI Taxonomy" id="1076179"/>
    <lineage>
        <taxon>unclassified sequences</taxon>
        <taxon>metagenomes</taxon>
        <taxon>ecological metagenomes</taxon>
    </lineage>
</organism>
<dbReference type="Gene3D" id="1.10.3720.10">
    <property type="entry name" value="MetI-like"/>
    <property type="match status" value="1"/>
</dbReference>
<comment type="caution">
    <text evidence="5">The sequence shown here is derived from an EMBL/GenBank/DDBJ whole genome shotgun (WGS) entry which is preliminary data.</text>
</comment>
<gene>
    <name evidence="5" type="ORF">SDC9_175226</name>
</gene>
<keyword evidence="3" id="KW-1133">Transmembrane helix</keyword>
<dbReference type="EMBL" id="VSSQ01077803">
    <property type="protein sequence ID" value="MPN27792.1"/>
    <property type="molecule type" value="Genomic_DNA"/>
</dbReference>
<evidence type="ECO:0008006" key="6">
    <source>
        <dbReference type="Google" id="ProtNLM"/>
    </source>
</evidence>
<accession>A0A645GPF6</accession>
<protein>
    <recommendedName>
        <fullName evidence="6">L-arabinose transport system permease protein AraQ</fullName>
    </recommendedName>
</protein>
<evidence type="ECO:0000313" key="5">
    <source>
        <dbReference type="EMBL" id="MPN27792.1"/>
    </source>
</evidence>
<name>A0A645GPF6_9ZZZZ</name>
<comment type="subcellular location">
    <subcellularLocation>
        <location evidence="1">Membrane</location>
        <topology evidence="1">Multi-pass membrane protein</topology>
    </subcellularLocation>
</comment>
<keyword evidence="2" id="KW-0812">Transmembrane</keyword>
<keyword evidence="4" id="KW-0472">Membrane</keyword>